<keyword evidence="2" id="KW-1185">Reference proteome</keyword>
<evidence type="ECO:0000313" key="2">
    <source>
        <dbReference type="Proteomes" id="UP000246702"/>
    </source>
</evidence>
<name>A0A317WZU4_9EURO</name>
<dbReference type="RefSeq" id="XP_025469273.1">
    <property type="nucleotide sequence ID" value="XM_025617115.1"/>
</dbReference>
<organism evidence="1 2">
    <name type="scientific">Aspergillus sclerotioniger CBS 115572</name>
    <dbReference type="NCBI Taxonomy" id="1450535"/>
    <lineage>
        <taxon>Eukaryota</taxon>
        <taxon>Fungi</taxon>
        <taxon>Dikarya</taxon>
        <taxon>Ascomycota</taxon>
        <taxon>Pezizomycotina</taxon>
        <taxon>Eurotiomycetes</taxon>
        <taxon>Eurotiomycetidae</taxon>
        <taxon>Eurotiales</taxon>
        <taxon>Aspergillaceae</taxon>
        <taxon>Aspergillus</taxon>
        <taxon>Aspergillus subgen. Circumdati</taxon>
    </lineage>
</organism>
<reference evidence="1 2" key="1">
    <citation type="submission" date="2016-12" db="EMBL/GenBank/DDBJ databases">
        <title>The genomes of Aspergillus section Nigri reveals drivers in fungal speciation.</title>
        <authorList>
            <consortium name="DOE Joint Genome Institute"/>
            <person name="Vesth T.C."/>
            <person name="Nybo J."/>
            <person name="Theobald S."/>
            <person name="Brandl J."/>
            <person name="Frisvad J.C."/>
            <person name="Nielsen K.F."/>
            <person name="Lyhne E.K."/>
            <person name="Kogle M.E."/>
            <person name="Kuo A."/>
            <person name="Riley R."/>
            <person name="Clum A."/>
            <person name="Nolan M."/>
            <person name="Lipzen A."/>
            <person name="Salamov A."/>
            <person name="Henrissat B."/>
            <person name="Wiebenga A."/>
            <person name="De Vries R.P."/>
            <person name="Grigoriev I.V."/>
            <person name="Mortensen U.H."/>
            <person name="Andersen M.R."/>
            <person name="Baker S.E."/>
        </authorList>
    </citation>
    <scope>NUCLEOTIDE SEQUENCE [LARGE SCALE GENOMIC DNA]</scope>
    <source>
        <strain evidence="1 2">CBS 115572</strain>
    </source>
</reference>
<evidence type="ECO:0000313" key="1">
    <source>
        <dbReference type="EMBL" id="PWY91545.1"/>
    </source>
</evidence>
<gene>
    <name evidence="1" type="ORF">BO94DRAFT_622972</name>
</gene>
<dbReference type="EMBL" id="MSFK01000009">
    <property type="protein sequence ID" value="PWY91545.1"/>
    <property type="molecule type" value="Genomic_DNA"/>
</dbReference>
<accession>A0A317WZU4</accession>
<dbReference type="OrthoDB" id="4499169at2759"/>
<proteinExistence type="predicted"/>
<sequence>MATPTPSNCCAPGWEGPRNAIVSRCIGKPVVGDVAVVRSSSVDVNDYEETFSKTELVRTTEEYRNKNARVANEQRERTRIAGLFGVPEQFLPERKIIQMP</sequence>
<dbReference type="AlphaFoldDB" id="A0A317WZU4"/>
<protein>
    <submittedName>
        <fullName evidence="1">Uncharacterized protein</fullName>
    </submittedName>
</protein>
<comment type="caution">
    <text evidence="1">The sequence shown here is derived from an EMBL/GenBank/DDBJ whole genome shotgun (WGS) entry which is preliminary data.</text>
</comment>
<dbReference type="Proteomes" id="UP000246702">
    <property type="component" value="Unassembled WGS sequence"/>
</dbReference>
<dbReference type="GeneID" id="37119258"/>